<comment type="caution">
    <text evidence="1">The sequence shown here is derived from an EMBL/GenBank/DDBJ whole genome shotgun (WGS) entry which is preliminary data.</text>
</comment>
<proteinExistence type="predicted"/>
<evidence type="ECO:0000313" key="2">
    <source>
        <dbReference type="Proteomes" id="UP001185927"/>
    </source>
</evidence>
<dbReference type="RefSeq" id="WP_317545301.1">
    <property type="nucleotide sequence ID" value="NZ_JAWLKB010000025.1"/>
</dbReference>
<organism evidence="1 2">
    <name type="scientific">Rhodococcus globerulus</name>
    <dbReference type="NCBI Taxonomy" id="33008"/>
    <lineage>
        <taxon>Bacteria</taxon>
        <taxon>Bacillati</taxon>
        <taxon>Actinomycetota</taxon>
        <taxon>Actinomycetes</taxon>
        <taxon>Mycobacteriales</taxon>
        <taxon>Nocardiaceae</taxon>
        <taxon>Rhodococcus</taxon>
    </lineage>
</organism>
<evidence type="ECO:0000313" key="1">
    <source>
        <dbReference type="EMBL" id="MDV6270853.1"/>
    </source>
</evidence>
<name>A0ABU4C2Y1_RHOGO</name>
<sequence length="92" mass="9697">MDTEIADVAGKCVDSRGDHGTADFVAVPDERLRPDRCRVDHRPGSEIGWQRGGLDFGELSTGRATARTGSKKAGLVPAAVVDTQDRHPGVAG</sequence>
<accession>A0ABU4C2Y1</accession>
<gene>
    <name evidence="1" type="ORF">R3Q16_29930</name>
</gene>
<dbReference type="Proteomes" id="UP001185927">
    <property type="component" value="Unassembled WGS sequence"/>
</dbReference>
<keyword evidence="2" id="KW-1185">Reference proteome</keyword>
<dbReference type="EMBL" id="JAWLKB010000025">
    <property type="protein sequence ID" value="MDV6270853.1"/>
    <property type="molecule type" value="Genomic_DNA"/>
</dbReference>
<reference evidence="1 2" key="1">
    <citation type="submission" date="2023-10" db="EMBL/GenBank/DDBJ databases">
        <title>Development of a sustainable strategy for remediation of hydrocarbon-contaminated territories based on the waste exchange concept.</title>
        <authorList>
            <person name="Krivoruchko A."/>
        </authorList>
    </citation>
    <scope>NUCLEOTIDE SEQUENCE [LARGE SCALE GENOMIC DNA]</scope>
    <source>
        <strain evidence="1 2">IEGM 1203</strain>
    </source>
</reference>
<protein>
    <submittedName>
        <fullName evidence="1">Uncharacterized protein</fullName>
    </submittedName>
</protein>